<feature type="region of interest" description="Disordered" evidence="8">
    <location>
        <begin position="177"/>
        <end position="198"/>
    </location>
</feature>
<feature type="region of interest" description="Disordered" evidence="8">
    <location>
        <begin position="511"/>
        <end position="537"/>
    </location>
</feature>
<dbReference type="GO" id="GO:0006397">
    <property type="term" value="P:mRNA processing"/>
    <property type="evidence" value="ECO:0007669"/>
    <property type="project" value="UniProtKB-KW"/>
</dbReference>
<accession>A0AAW1YHK6</accession>
<feature type="compositionally biased region" description="Polar residues" evidence="8">
    <location>
        <begin position="71"/>
        <end position="92"/>
    </location>
</feature>
<dbReference type="InterPro" id="IPR035920">
    <property type="entry name" value="YhbY-like_sf"/>
</dbReference>
<feature type="compositionally biased region" description="Polar residues" evidence="8">
    <location>
        <begin position="511"/>
        <end position="520"/>
    </location>
</feature>
<dbReference type="GO" id="GO:1990904">
    <property type="term" value="C:ribonucleoprotein complex"/>
    <property type="evidence" value="ECO:0007669"/>
    <property type="project" value="UniProtKB-KW"/>
</dbReference>
<dbReference type="PROSITE" id="PS51295">
    <property type="entry name" value="CRM"/>
    <property type="match status" value="2"/>
</dbReference>
<keyword evidence="2" id="KW-0677">Repeat</keyword>
<name>A0AAW1YHK6_RUBAR</name>
<dbReference type="FunFam" id="3.30.110.60:FF:000002">
    <property type="entry name" value="CRS2-associated factor 1, chloroplastic"/>
    <property type="match status" value="2"/>
</dbReference>
<dbReference type="PANTHER" id="PTHR46247">
    <property type="entry name" value="CRS2-ASSOCIATED FACTOR 1, CHLOROPLASTIC"/>
    <property type="match status" value="1"/>
</dbReference>
<dbReference type="Gene3D" id="3.30.110.60">
    <property type="entry name" value="YhbY-like"/>
    <property type="match status" value="2"/>
</dbReference>
<sequence>MALNLPTSCPIFAPPLNPNPTHNPLQNRPPTEVRFARWNNANAEKFNQRRRAQQEIEDDIRRERRFESATRIATVSDSDNTTASETFKSIGTPSLPSSPSIPGKKSKYSKNPNPNSDSHPAFRRVIQPTKLSSISREKPEMDRKANISIGDDGLSYVIDGAPFEFKYSYTETPKQKPIKLREPPYTPFGPTTMGRPWTGRAPLPPSKKKLKEFDSFQLPPPHKKGVKPVQSPGPYLPGSGPKYVKSREEILGDPLTDEEVKDLVNGCLKTRRQLNMGRDGLTHNMLDNIHAHWKRRRVCKIKCKGVCTVDMENVCQQLEERTGGKIIYRKGGVIFLFRGRNYNYKSRPRFPLMLWRPITPVYPRLIQRAPEGLTVEEATEMRKKGRNLIPIRKLGKNGVYSDLVDNVREAFEECELVRIDCQGMNGSDYRKIGAKLKDLVPCVLISFERENILMWRGREWKSSFLNPKNDIMEVKESDVDDSPSVAPPLEDQEASTSCAFTASVKDVIPEMNNTSTSSIGSEVVGTEGREDLSPSPYIEPCASVDSVSTVEGTYETVTISDVIGFRNDAAESERSAYRSSTIPHNTSYADDEPETIFSTSGTEIILDDTCHSDEASPTTTVRAGTMPVTVESAETKLDPLMEAPGSTENPQDASVDSQNLIEQGRLSAASKEKVLSLLNEAVGSGSALILDESSLDADIIYQRAVDLAKSAPPGPVFRHRPRRVTVQKSKRPVVRTEKQEGTDSEVKEITVYAKKGSEKKDSEVQRTRTRDFGEPLDSVVPQGSLRVDELAKLLA</sequence>
<evidence type="ECO:0000256" key="8">
    <source>
        <dbReference type="SAM" id="MobiDB-lite"/>
    </source>
</evidence>
<feature type="compositionally biased region" description="Low complexity" evidence="8">
    <location>
        <begin position="93"/>
        <end position="116"/>
    </location>
</feature>
<feature type="region of interest" description="Disordered" evidence="8">
    <location>
        <begin position="216"/>
        <end position="243"/>
    </location>
</feature>
<comment type="caution">
    <text evidence="10">The sequence shown here is derived from an EMBL/GenBank/DDBJ whole genome shotgun (WGS) entry which is preliminary data.</text>
</comment>
<feature type="region of interest" description="Disordered" evidence="8">
    <location>
        <begin position="755"/>
        <end position="778"/>
    </location>
</feature>
<dbReference type="SMART" id="SM01103">
    <property type="entry name" value="CRS1_YhbY"/>
    <property type="match status" value="2"/>
</dbReference>
<dbReference type="InterPro" id="IPR044599">
    <property type="entry name" value="CAF1P_plant"/>
</dbReference>
<evidence type="ECO:0000256" key="2">
    <source>
        <dbReference type="ARBA" id="ARBA00022737"/>
    </source>
</evidence>
<proteinExistence type="predicted"/>
<reference evidence="10 11" key="1">
    <citation type="journal article" date="2023" name="G3 (Bethesda)">
        <title>A chromosome-length genome assembly and annotation of blackberry (Rubus argutus, cv. 'Hillquist').</title>
        <authorList>
            <person name="Bruna T."/>
            <person name="Aryal R."/>
            <person name="Dudchenko O."/>
            <person name="Sargent D.J."/>
            <person name="Mead D."/>
            <person name="Buti M."/>
            <person name="Cavallini A."/>
            <person name="Hytonen T."/>
            <person name="Andres J."/>
            <person name="Pham M."/>
            <person name="Weisz D."/>
            <person name="Mascagni F."/>
            <person name="Usai G."/>
            <person name="Natali L."/>
            <person name="Bassil N."/>
            <person name="Fernandez G.E."/>
            <person name="Lomsadze A."/>
            <person name="Armour M."/>
            <person name="Olukolu B."/>
            <person name="Poorten T."/>
            <person name="Britton C."/>
            <person name="Davik J."/>
            <person name="Ashrafi H."/>
            <person name="Aiden E.L."/>
            <person name="Borodovsky M."/>
            <person name="Worthington M."/>
        </authorList>
    </citation>
    <scope>NUCLEOTIDE SEQUENCE [LARGE SCALE GENOMIC DNA]</scope>
    <source>
        <strain evidence="10">PI 553951</strain>
    </source>
</reference>
<dbReference type="Pfam" id="PF01985">
    <property type="entry name" value="CRS1_YhbY"/>
    <property type="match status" value="2"/>
</dbReference>
<feature type="compositionally biased region" description="Basic and acidic residues" evidence="8">
    <location>
        <begin position="135"/>
        <end position="144"/>
    </location>
</feature>
<keyword evidence="5" id="KW-0508">mRNA splicing</keyword>
<keyword evidence="3 7" id="KW-0694">RNA-binding</keyword>
<dbReference type="EMBL" id="JBEDUW010000001">
    <property type="protein sequence ID" value="KAK9947789.1"/>
    <property type="molecule type" value="Genomic_DNA"/>
</dbReference>
<feature type="region of interest" description="Disordered" evidence="8">
    <location>
        <begin position="71"/>
        <end position="144"/>
    </location>
</feature>
<dbReference type="InterPro" id="IPR001890">
    <property type="entry name" value="RNA-binding_CRM"/>
</dbReference>
<feature type="compositionally biased region" description="Basic and acidic residues" evidence="8">
    <location>
        <begin position="755"/>
        <end position="773"/>
    </location>
</feature>
<dbReference type="Proteomes" id="UP001457282">
    <property type="component" value="Unassembled WGS sequence"/>
</dbReference>
<evidence type="ECO:0000313" key="11">
    <source>
        <dbReference type="Proteomes" id="UP001457282"/>
    </source>
</evidence>
<evidence type="ECO:0000313" key="10">
    <source>
        <dbReference type="EMBL" id="KAK9947789.1"/>
    </source>
</evidence>
<keyword evidence="1" id="KW-0507">mRNA processing</keyword>
<feature type="domain" description="CRM" evidence="9">
    <location>
        <begin position="371"/>
        <end position="467"/>
    </location>
</feature>
<evidence type="ECO:0000256" key="7">
    <source>
        <dbReference type="PROSITE-ProRule" id="PRU00626"/>
    </source>
</evidence>
<dbReference type="PANTHER" id="PTHR46247:SF1">
    <property type="entry name" value="CRS2-ASSOCIATED FACTOR 1, CHLOROPLASTIC"/>
    <property type="match status" value="1"/>
</dbReference>
<feature type="domain" description="CRM" evidence="9">
    <location>
        <begin position="253"/>
        <end position="349"/>
    </location>
</feature>
<dbReference type="GO" id="GO:0003723">
    <property type="term" value="F:RNA binding"/>
    <property type="evidence" value="ECO:0007669"/>
    <property type="project" value="UniProtKB-UniRule"/>
</dbReference>
<evidence type="ECO:0000259" key="9">
    <source>
        <dbReference type="PROSITE" id="PS51295"/>
    </source>
</evidence>
<dbReference type="GO" id="GO:0000373">
    <property type="term" value="P:Group II intron splicing"/>
    <property type="evidence" value="ECO:0007669"/>
    <property type="project" value="InterPro"/>
</dbReference>
<gene>
    <name evidence="10" type="ORF">M0R45_003394</name>
</gene>
<evidence type="ECO:0000256" key="1">
    <source>
        <dbReference type="ARBA" id="ARBA00022664"/>
    </source>
</evidence>
<keyword evidence="4" id="KW-0809">Transit peptide</keyword>
<evidence type="ECO:0000256" key="5">
    <source>
        <dbReference type="ARBA" id="ARBA00023187"/>
    </source>
</evidence>
<dbReference type="SUPFAM" id="SSF75471">
    <property type="entry name" value="YhbY-like"/>
    <property type="match status" value="2"/>
</dbReference>
<protein>
    <recommendedName>
        <fullName evidence="9">CRM domain-containing protein</fullName>
    </recommendedName>
</protein>
<evidence type="ECO:0000256" key="4">
    <source>
        <dbReference type="ARBA" id="ARBA00022946"/>
    </source>
</evidence>
<keyword evidence="6" id="KW-0687">Ribonucleoprotein</keyword>
<keyword evidence="11" id="KW-1185">Reference proteome</keyword>
<organism evidence="10 11">
    <name type="scientific">Rubus argutus</name>
    <name type="common">Southern blackberry</name>
    <dbReference type="NCBI Taxonomy" id="59490"/>
    <lineage>
        <taxon>Eukaryota</taxon>
        <taxon>Viridiplantae</taxon>
        <taxon>Streptophyta</taxon>
        <taxon>Embryophyta</taxon>
        <taxon>Tracheophyta</taxon>
        <taxon>Spermatophyta</taxon>
        <taxon>Magnoliopsida</taxon>
        <taxon>eudicotyledons</taxon>
        <taxon>Gunneridae</taxon>
        <taxon>Pentapetalae</taxon>
        <taxon>rosids</taxon>
        <taxon>fabids</taxon>
        <taxon>Rosales</taxon>
        <taxon>Rosaceae</taxon>
        <taxon>Rosoideae</taxon>
        <taxon>Rosoideae incertae sedis</taxon>
        <taxon>Rubus</taxon>
    </lineage>
</organism>
<evidence type="ECO:0000256" key="6">
    <source>
        <dbReference type="ARBA" id="ARBA00023274"/>
    </source>
</evidence>
<dbReference type="AlphaFoldDB" id="A0AAW1YHK6"/>
<evidence type="ECO:0000256" key="3">
    <source>
        <dbReference type="ARBA" id="ARBA00022884"/>
    </source>
</evidence>